<dbReference type="PANTHER" id="PTHR36221:SF1">
    <property type="entry name" value="DUF742 DOMAIN-CONTAINING PROTEIN"/>
    <property type="match status" value="1"/>
</dbReference>
<evidence type="ECO:0000313" key="2">
    <source>
        <dbReference type="Proteomes" id="UP000280197"/>
    </source>
</evidence>
<name>A0A3S9I0D9_9ACTN</name>
<dbReference type="RefSeq" id="WP_126272017.1">
    <property type="nucleotide sequence ID" value="NZ_CP034463.1"/>
</dbReference>
<dbReference type="Pfam" id="PF05331">
    <property type="entry name" value="DUF742"/>
    <property type="match status" value="1"/>
</dbReference>
<proteinExistence type="predicted"/>
<protein>
    <submittedName>
        <fullName evidence="1">DUF742 domain-containing protein</fullName>
    </submittedName>
</protein>
<dbReference type="EMBL" id="CP034463">
    <property type="protein sequence ID" value="AZP17826.1"/>
    <property type="molecule type" value="Genomic_DNA"/>
</dbReference>
<keyword evidence="2" id="KW-1185">Reference proteome</keyword>
<dbReference type="Proteomes" id="UP000280197">
    <property type="component" value="Chromosome"/>
</dbReference>
<dbReference type="AlphaFoldDB" id="A0A3S9I0D9"/>
<dbReference type="InterPro" id="IPR007995">
    <property type="entry name" value="DUF742"/>
</dbReference>
<gene>
    <name evidence="1" type="ORF">EJC51_18000</name>
</gene>
<organism evidence="1 2">
    <name type="scientific">Streptomyces aquilus</name>
    <dbReference type="NCBI Taxonomy" id="2548456"/>
    <lineage>
        <taxon>Bacteria</taxon>
        <taxon>Bacillati</taxon>
        <taxon>Actinomycetota</taxon>
        <taxon>Actinomycetes</taxon>
        <taxon>Kitasatosporales</taxon>
        <taxon>Streptomycetaceae</taxon>
        <taxon>Streptomyces</taxon>
    </lineage>
</organism>
<dbReference type="PANTHER" id="PTHR36221">
    <property type="entry name" value="DUF742 DOMAIN-CONTAINING PROTEIN"/>
    <property type="match status" value="1"/>
</dbReference>
<reference evidence="1 2" key="1">
    <citation type="submission" date="2018-12" db="EMBL/GenBank/DDBJ databases">
        <authorList>
            <person name="Li K."/>
        </authorList>
    </citation>
    <scope>NUCLEOTIDE SEQUENCE [LARGE SCALE GENOMIC DNA]</scope>
    <source>
        <strain evidence="2">CR22</strain>
    </source>
</reference>
<dbReference type="KEGG" id="saqu:EJC51_18000"/>
<sequence length="121" mass="12614">MAAASSPAWTVEDTEAPSLYVLTGGETKPTHDLQIETLLWAEGEPPSGQPPEAEQAMALCREQPLAVAEIGALIGLPFQITRILMSRLIDIGALSAVTAAGSAALPDVALLKALRDGLLQL</sequence>
<accession>A0A3S9I0D9</accession>
<evidence type="ECO:0000313" key="1">
    <source>
        <dbReference type="EMBL" id="AZP17826.1"/>
    </source>
</evidence>